<reference evidence="2" key="1">
    <citation type="submission" date="2021-01" db="EMBL/GenBank/DDBJ databases">
        <authorList>
            <person name="Eckstrom K.M.E."/>
        </authorList>
    </citation>
    <scope>NUCLEOTIDE SEQUENCE</scope>
    <source>
        <strain evidence="2">UVCC 0001</strain>
    </source>
</reference>
<accession>A0AAD9MGN2</accession>
<sequence>MNDVGMMTTILACHLVLSMKTLRVEGLLSPRLLPIAAMTACIASLYAVCMQRPLWRAQHRDAICSTFCVFWLVSLFMVMYRRSMSLEVFGDRIQLTHHTQSGLAFIIMMSTLFRHVRFPFAAAAILMKKPAGRSRDLFTLRHSLVLVLALIVSVIGADAGSHIMCAYAQRAGAGQAVVWTLYASWNAVFAPFVFFNFVH</sequence>
<comment type="caution">
    <text evidence="2">The sequence shown here is derived from an EMBL/GenBank/DDBJ whole genome shotgun (WGS) entry which is preliminary data.</text>
</comment>
<name>A0AAD9MGN2_PROWI</name>
<evidence type="ECO:0000256" key="1">
    <source>
        <dbReference type="SAM" id="Phobius"/>
    </source>
</evidence>
<dbReference type="AlphaFoldDB" id="A0AAD9MGN2"/>
<gene>
    <name evidence="2" type="ORF">QBZ16_001695</name>
</gene>
<protein>
    <submittedName>
        <fullName evidence="2">Uncharacterized protein</fullName>
    </submittedName>
</protein>
<dbReference type="EMBL" id="JASFZW010000014">
    <property type="protein sequence ID" value="KAK2075587.1"/>
    <property type="molecule type" value="Genomic_DNA"/>
</dbReference>
<keyword evidence="3" id="KW-1185">Reference proteome</keyword>
<keyword evidence="1" id="KW-1133">Transmembrane helix</keyword>
<evidence type="ECO:0000313" key="2">
    <source>
        <dbReference type="EMBL" id="KAK2075587.1"/>
    </source>
</evidence>
<feature type="transmembrane region" description="Helical" evidence="1">
    <location>
        <begin position="138"/>
        <end position="157"/>
    </location>
</feature>
<dbReference type="Proteomes" id="UP001255856">
    <property type="component" value="Unassembled WGS sequence"/>
</dbReference>
<keyword evidence="1" id="KW-0472">Membrane</keyword>
<feature type="transmembrane region" description="Helical" evidence="1">
    <location>
        <begin position="102"/>
        <end position="126"/>
    </location>
</feature>
<proteinExistence type="predicted"/>
<feature type="transmembrane region" description="Helical" evidence="1">
    <location>
        <begin position="33"/>
        <end position="50"/>
    </location>
</feature>
<feature type="transmembrane region" description="Helical" evidence="1">
    <location>
        <begin position="62"/>
        <end position="82"/>
    </location>
</feature>
<organism evidence="2 3">
    <name type="scientific">Prototheca wickerhamii</name>
    <dbReference type="NCBI Taxonomy" id="3111"/>
    <lineage>
        <taxon>Eukaryota</taxon>
        <taxon>Viridiplantae</taxon>
        <taxon>Chlorophyta</taxon>
        <taxon>core chlorophytes</taxon>
        <taxon>Trebouxiophyceae</taxon>
        <taxon>Chlorellales</taxon>
        <taxon>Chlorellaceae</taxon>
        <taxon>Prototheca</taxon>
    </lineage>
</organism>
<evidence type="ECO:0000313" key="3">
    <source>
        <dbReference type="Proteomes" id="UP001255856"/>
    </source>
</evidence>
<keyword evidence="1" id="KW-0812">Transmembrane</keyword>
<feature type="transmembrane region" description="Helical" evidence="1">
    <location>
        <begin position="177"/>
        <end position="198"/>
    </location>
</feature>